<reference evidence="4" key="2">
    <citation type="submission" date="2021-08" db="EMBL/GenBank/DDBJ databases">
        <authorList>
            <person name="Eriksson T."/>
        </authorList>
    </citation>
    <scope>NUCLEOTIDE SEQUENCE</scope>
    <source>
        <strain evidence="4">Stoneville</strain>
        <tissue evidence="4">Whole head</tissue>
    </source>
</reference>
<keyword evidence="1 2" id="KW-0193">Cuticle</keyword>
<dbReference type="PANTHER" id="PTHR12236">
    <property type="entry name" value="STRUCTURAL CONTITUENT OF CUTICLE"/>
    <property type="match status" value="1"/>
</dbReference>
<dbReference type="GO" id="GO:0005615">
    <property type="term" value="C:extracellular space"/>
    <property type="evidence" value="ECO:0007669"/>
    <property type="project" value="TreeGrafter"/>
</dbReference>
<dbReference type="AlphaFoldDB" id="A0A8J6HU49"/>
<evidence type="ECO:0000313" key="5">
    <source>
        <dbReference type="Proteomes" id="UP000719412"/>
    </source>
</evidence>
<name>A0A8J6HU49_TENMO</name>
<reference evidence="4" key="1">
    <citation type="journal article" date="2020" name="J Insects Food Feed">
        <title>The yellow mealworm (Tenebrio molitor) genome: a resource for the emerging insects as food and feed industry.</title>
        <authorList>
            <person name="Eriksson T."/>
            <person name="Andere A."/>
            <person name="Kelstrup H."/>
            <person name="Emery V."/>
            <person name="Picard C."/>
        </authorList>
    </citation>
    <scope>NUCLEOTIDE SEQUENCE</scope>
    <source>
        <strain evidence="4">Stoneville</strain>
        <tissue evidence="4">Whole head</tissue>
    </source>
</reference>
<evidence type="ECO:0000256" key="2">
    <source>
        <dbReference type="PROSITE-ProRule" id="PRU00497"/>
    </source>
</evidence>
<organism evidence="4 5">
    <name type="scientific">Tenebrio molitor</name>
    <name type="common">Yellow mealworm beetle</name>
    <dbReference type="NCBI Taxonomy" id="7067"/>
    <lineage>
        <taxon>Eukaryota</taxon>
        <taxon>Metazoa</taxon>
        <taxon>Ecdysozoa</taxon>
        <taxon>Arthropoda</taxon>
        <taxon>Hexapoda</taxon>
        <taxon>Insecta</taxon>
        <taxon>Pterygota</taxon>
        <taxon>Neoptera</taxon>
        <taxon>Endopterygota</taxon>
        <taxon>Coleoptera</taxon>
        <taxon>Polyphaga</taxon>
        <taxon>Cucujiformia</taxon>
        <taxon>Tenebrionidae</taxon>
        <taxon>Tenebrio</taxon>
    </lineage>
</organism>
<dbReference type="GO" id="GO:0031012">
    <property type="term" value="C:extracellular matrix"/>
    <property type="evidence" value="ECO:0007669"/>
    <property type="project" value="TreeGrafter"/>
</dbReference>
<dbReference type="PROSITE" id="PS00233">
    <property type="entry name" value="CHIT_BIND_RR_1"/>
    <property type="match status" value="2"/>
</dbReference>
<accession>A0A8J6HU49</accession>
<dbReference type="PRINTS" id="PR00947">
    <property type="entry name" value="CUTICLE"/>
</dbReference>
<comment type="caution">
    <text evidence="4">The sequence shown here is derived from an EMBL/GenBank/DDBJ whole genome shotgun (WGS) entry which is preliminary data.</text>
</comment>
<dbReference type="InterPro" id="IPR031311">
    <property type="entry name" value="CHIT_BIND_RR_consensus"/>
</dbReference>
<dbReference type="PANTHER" id="PTHR12236:SF75">
    <property type="entry name" value="CUTICULAR PROTEIN 62BB, ISOFORM A"/>
    <property type="match status" value="1"/>
</dbReference>
<dbReference type="InterPro" id="IPR051217">
    <property type="entry name" value="Insect_Cuticle_Struc_Prot"/>
</dbReference>
<dbReference type="EMBL" id="JABDTM020012115">
    <property type="protein sequence ID" value="KAH0820347.1"/>
    <property type="molecule type" value="Genomic_DNA"/>
</dbReference>
<dbReference type="Proteomes" id="UP000719412">
    <property type="component" value="Unassembled WGS sequence"/>
</dbReference>
<evidence type="ECO:0000256" key="1">
    <source>
        <dbReference type="ARBA" id="ARBA00022460"/>
    </source>
</evidence>
<evidence type="ECO:0000313" key="4">
    <source>
        <dbReference type="EMBL" id="KAH0820347.1"/>
    </source>
</evidence>
<evidence type="ECO:0000256" key="3">
    <source>
        <dbReference type="SAM" id="MobiDB-lite"/>
    </source>
</evidence>
<sequence length="414" mass="42543">MMWRRRERLTNGGCESSSGAHLYYQFDLLGFALLAAYAQAQGYGQQHEHGSSYVSSTQQVGHSGGYEGGSSLGGGSVSLGGGYGGSSGGSSGGGHGGSSYISYSQGGYSGLGGGSSLGLGGSSLGGSIGHAVPVLVQTVQTESHHEEPHHHPKYVYKYGVEDKHTGDIKQQEETRDGDVVKGSYSLHEPDGTILTVHYTADKKSGFNAVVNRHGHALLGFALLATYAQAQGYGQQHGHGSSYVSFTQQVGHSGAYGGGSSLGGGSVNLGGGYGGYSGSSGGSSGGGHGGSSYISYSQGGHSGLGGGSSLGLGGSSLGGSIGHTVPVLVQTQSHHEEPYHHPKYAYKYGVEDKHTGDIKQQEETRDGDVVKGSYSLHEPDGTILTVHYVADKKSGFNAVVNRHGHATHPQYSSHH</sequence>
<gene>
    <name evidence="4" type="ORF">GEV33_002444</name>
</gene>
<dbReference type="GO" id="GO:0042302">
    <property type="term" value="F:structural constituent of cuticle"/>
    <property type="evidence" value="ECO:0007669"/>
    <property type="project" value="UniProtKB-UniRule"/>
</dbReference>
<keyword evidence="5" id="KW-1185">Reference proteome</keyword>
<protein>
    <submittedName>
        <fullName evidence="4">Uncharacterized protein</fullName>
    </submittedName>
</protein>
<proteinExistence type="predicted"/>
<dbReference type="InterPro" id="IPR000618">
    <property type="entry name" value="Insect_cuticle"/>
</dbReference>
<dbReference type="Pfam" id="PF00379">
    <property type="entry name" value="Chitin_bind_4"/>
    <property type="match status" value="2"/>
</dbReference>
<feature type="region of interest" description="Disordered" evidence="3">
    <location>
        <begin position="48"/>
        <end position="68"/>
    </location>
</feature>
<dbReference type="PROSITE" id="PS51155">
    <property type="entry name" value="CHIT_BIND_RR_2"/>
    <property type="match status" value="2"/>
</dbReference>